<accession>A0A367G9X9</accession>
<organism evidence="1 2">
    <name type="scientific">Faecalibacterium prausnitzii</name>
    <dbReference type="NCBI Taxonomy" id="853"/>
    <lineage>
        <taxon>Bacteria</taxon>
        <taxon>Bacillati</taxon>
        <taxon>Bacillota</taxon>
        <taxon>Clostridia</taxon>
        <taxon>Eubacteriales</taxon>
        <taxon>Oscillospiraceae</taxon>
        <taxon>Faecalibacterium</taxon>
    </lineage>
</organism>
<gene>
    <name evidence="1" type="ORF">C7J97_06445</name>
</gene>
<protein>
    <submittedName>
        <fullName evidence="1">Uncharacterized protein</fullName>
    </submittedName>
</protein>
<evidence type="ECO:0000313" key="2">
    <source>
        <dbReference type="Proteomes" id="UP000252378"/>
    </source>
</evidence>
<dbReference type="AlphaFoldDB" id="A0A367G9X9"/>
<sequence>MDTDAMTAYYWKNLKDIPQRQLADNDEYHALIQKKIAAENALKVLISEEAWRRYLELDAISNELESVRLEAMYLAGAADYEKLSK</sequence>
<evidence type="ECO:0000313" key="1">
    <source>
        <dbReference type="EMBL" id="RCH46854.1"/>
    </source>
</evidence>
<name>A0A367G9X9_9FIRM</name>
<proteinExistence type="predicted"/>
<dbReference type="EMBL" id="PXUP01000007">
    <property type="protein sequence ID" value="RCH46854.1"/>
    <property type="molecule type" value="Genomic_DNA"/>
</dbReference>
<comment type="caution">
    <text evidence="1">The sequence shown here is derived from an EMBL/GenBank/DDBJ whole genome shotgun (WGS) entry which is preliminary data.</text>
</comment>
<reference evidence="1 2" key="1">
    <citation type="submission" date="2018-03" db="EMBL/GenBank/DDBJ databases">
        <title>Complete genome sequencing of Faecalibacterium prausnitzii strains isolated from the human gut.</title>
        <authorList>
            <person name="Fitzgerald B.C."/>
            <person name="Shkoporov A.N."/>
            <person name="Ross P.R."/>
            <person name="Hill C."/>
        </authorList>
    </citation>
    <scope>NUCLEOTIDE SEQUENCE [LARGE SCALE GENOMIC DNA]</scope>
    <source>
        <strain evidence="1 2">ATCC 27768</strain>
    </source>
</reference>
<dbReference type="Proteomes" id="UP000252378">
    <property type="component" value="Unassembled WGS sequence"/>
</dbReference>